<name>A0A238UEP0_9FLAO</name>
<dbReference type="KEGG" id="tje:TJEJU_3293"/>
<dbReference type="RefSeq" id="WP_095073847.1">
    <property type="nucleotide sequence ID" value="NZ_LT899436.1"/>
</dbReference>
<evidence type="ECO:0000259" key="1">
    <source>
        <dbReference type="Pfam" id="PF13360"/>
    </source>
</evidence>
<dbReference type="PANTHER" id="PTHR34512">
    <property type="entry name" value="CELL SURFACE PROTEIN"/>
    <property type="match status" value="1"/>
</dbReference>
<sequence>MLPIKKTILIPLTILFCNYLYGQFTIKSVNTDGPVTSSVMLSEKDWFHNTLNKKVTYDKTVKDVLIINRGDGLLTCYDSKFKKQWTFKHFDTIRLNNGSNHFFYKDGTIFSAYMTGNIYAINAKNGVPFWASKVGARDGAANHFTSQSLAITEGKLFLTSRTSRNLYAINSSNGSLVWNYKLVSPHSYRPYLAINDKIFINNDPLINSFETESGTPLIQKNFESNLGKAVTNGKLIIVPVTRGDKIVSFLPDTFEEKWEFTFKAPYYNVGEKIFVDNNNVYFATETDSDHSGVYCLNANDGSLIWEKTIKGDVEKFEKHNDIIYGYTSDKIIFSITLKNGDLKKIQTNYQPVSNIQIHHKFLYYYAKEGLIRHELESKEEEIIIPHSGKERGARDTQILFVK</sequence>
<proteinExistence type="predicted"/>
<dbReference type="InterPro" id="IPR018391">
    <property type="entry name" value="PQQ_b-propeller_rpt"/>
</dbReference>
<feature type="domain" description="Pyrrolo-quinoline quinone repeat" evidence="1">
    <location>
        <begin position="258"/>
        <end position="342"/>
    </location>
</feature>
<dbReference type="InterPro" id="IPR011047">
    <property type="entry name" value="Quinoprotein_ADH-like_sf"/>
</dbReference>
<dbReference type="InterPro" id="IPR015943">
    <property type="entry name" value="WD40/YVTN_repeat-like_dom_sf"/>
</dbReference>
<accession>A0A238UEP0</accession>
<organism evidence="2 3">
    <name type="scientific">Tenacibaculum jejuense</name>
    <dbReference type="NCBI Taxonomy" id="584609"/>
    <lineage>
        <taxon>Bacteria</taxon>
        <taxon>Pseudomonadati</taxon>
        <taxon>Bacteroidota</taxon>
        <taxon>Flavobacteriia</taxon>
        <taxon>Flavobacteriales</taxon>
        <taxon>Flavobacteriaceae</taxon>
        <taxon>Tenacibaculum</taxon>
    </lineage>
</organism>
<protein>
    <submittedName>
        <fullName evidence="2">Pyrrolo-quinoline quinone repeat-containing protein</fullName>
    </submittedName>
</protein>
<dbReference type="AlphaFoldDB" id="A0A238UEP0"/>
<feature type="domain" description="Pyrrolo-quinoline quinone repeat" evidence="1">
    <location>
        <begin position="62"/>
        <end position="187"/>
    </location>
</feature>
<dbReference type="EMBL" id="LT899436">
    <property type="protein sequence ID" value="SNR16944.1"/>
    <property type="molecule type" value="Genomic_DNA"/>
</dbReference>
<dbReference type="PANTHER" id="PTHR34512:SF30">
    <property type="entry name" value="OUTER MEMBRANE PROTEIN ASSEMBLY FACTOR BAMB"/>
    <property type="match status" value="1"/>
</dbReference>
<dbReference type="Proteomes" id="UP000215214">
    <property type="component" value="Chromosome TJEJU"/>
</dbReference>
<reference evidence="2 3" key="1">
    <citation type="submission" date="2017-07" db="EMBL/GenBank/DDBJ databases">
        <authorList>
            <person name="Sun Z.S."/>
            <person name="Albrecht U."/>
            <person name="Echele G."/>
            <person name="Lee C.C."/>
        </authorList>
    </citation>
    <scope>NUCLEOTIDE SEQUENCE [LARGE SCALE GENOMIC DNA]</scope>
    <source>
        <strain evidence="3">type strain: KCTC 22618</strain>
    </source>
</reference>
<keyword evidence="3" id="KW-1185">Reference proteome</keyword>
<dbReference type="Gene3D" id="2.40.128.630">
    <property type="match status" value="1"/>
</dbReference>
<evidence type="ECO:0000313" key="3">
    <source>
        <dbReference type="Proteomes" id="UP000215214"/>
    </source>
</evidence>
<dbReference type="SMART" id="SM00564">
    <property type="entry name" value="PQQ"/>
    <property type="match status" value="3"/>
</dbReference>
<dbReference type="OrthoDB" id="7012117at2"/>
<dbReference type="InterPro" id="IPR002372">
    <property type="entry name" value="PQQ_rpt_dom"/>
</dbReference>
<dbReference type="Pfam" id="PF13360">
    <property type="entry name" value="PQQ_2"/>
    <property type="match status" value="2"/>
</dbReference>
<evidence type="ECO:0000313" key="2">
    <source>
        <dbReference type="EMBL" id="SNR16944.1"/>
    </source>
</evidence>
<dbReference type="Gene3D" id="2.130.10.10">
    <property type="entry name" value="YVTN repeat-like/Quinoprotein amine dehydrogenase"/>
    <property type="match status" value="1"/>
</dbReference>
<dbReference type="SUPFAM" id="SSF50998">
    <property type="entry name" value="Quinoprotein alcohol dehydrogenase-like"/>
    <property type="match status" value="1"/>
</dbReference>
<gene>
    <name evidence="2" type="ORF">TJEJU_3293</name>
</gene>